<sequence>MSNFDPLQKHRRLWNDPRNVLQESLAGSLLMHPNLVYLDSCKAVLRRDYSRLNGKVRVIGGGALIDGPMYPGFIGPGMLTAAIFGLENSASCIPTTESIIEVINHVVKDKQQGVNGVLLLVHDCAEYFLNFTLAQSQAEKEGIPIKLLFVRDELSDKLNQKPSSPRSPSGLLLHYKIAGAMAEEGRTLNEIYLTCNNIIMNRSIFSIGAYITESSSRTQPELEISRGDRLSDRDIKRFPVQSSSTAKIVKSMMNEVMKPHNRQNFPRGSKLSLLLDYFGGFSEMEANLVIKELIEQLHHIQLEVEIVHAGTFHVSMEVNGFHLSLLNLIHNQQLISYLKTPTIAFSWFKASFRIFSPQNIAARKSLLREASEKSKTTDDQKKPLSQEGKLGSSCEPFEHELLITAIEYACRTVIACGAKIDMLDKSKDFIDNKCGKRLANTAKTLITAIHKKEFFGLNPSQISLKIASMFEDDDEDTQAGLYRLFFFTIGKTLKGLDNLDANDYFEAFVAAIDVVDNITKGTKFSDTLFAAKAAYCDAFANNESVNPLNAFGEAVVAAQQQTSHITPESAEILGNDNGDDSGCTGLAGAHAIGIWMRGAYEGLKLKYSRMKLKRAHAVDSAPDDDIFVEKQSKVESS</sequence>
<organism evidence="1 2">
    <name type="scientific">Eretmocerus hayati</name>
    <dbReference type="NCBI Taxonomy" id="131215"/>
    <lineage>
        <taxon>Eukaryota</taxon>
        <taxon>Metazoa</taxon>
        <taxon>Ecdysozoa</taxon>
        <taxon>Arthropoda</taxon>
        <taxon>Hexapoda</taxon>
        <taxon>Insecta</taxon>
        <taxon>Pterygota</taxon>
        <taxon>Neoptera</taxon>
        <taxon>Endopterygota</taxon>
        <taxon>Hymenoptera</taxon>
        <taxon>Apocrita</taxon>
        <taxon>Proctotrupomorpha</taxon>
        <taxon>Chalcidoidea</taxon>
        <taxon>Aphelinidae</taxon>
        <taxon>Aphelininae</taxon>
        <taxon>Eretmocerus</taxon>
    </lineage>
</organism>
<proteinExistence type="predicted"/>
<evidence type="ECO:0000313" key="2">
    <source>
        <dbReference type="Proteomes" id="UP001239111"/>
    </source>
</evidence>
<evidence type="ECO:0000313" key="1">
    <source>
        <dbReference type="EMBL" id="KAJ8679644.1"/>
    </source>
</evidence>
<comment type="caution">
    <text evidence="1">The sequence shown here is derived from an EMBL/GenBank/DDBJ whole genome shotgun (WGS) entry which is preliminary data.</text>
</comment>
<accession>A0ACC2P7T9</accession>
<keyword evidence="2" id="KW-1185">Reference proteome</keyword>
<gene>
    <name evidence="1" type="ORF">QAD02_015431</name>
</gene>
<protein>
    <submittedName>
        <fullName evidence="1">Uncharacterized protein</fullName>
    </submittedName>
</protein>
<reference evidence="1" key="1">
    <citation type="submission" date="2023-04" db="EMBL/GenBank/DDBJ databases">
        <title>A chromosome-level genome assembly of the parasitoid wasp Eretmocerus hayati.</title>
        <authorList>
            <person name="Zhong Y."/>
            <person name="Liu S."/>
            <person name="Liu Y."/>
        </authorList>
    </citation>
    <scope>NUCLEOTIDE SEQUENCE</scope>
    <source>
        <strain evidence="1">ZJU_SS_LIU_2023</strain>
    </source>
</reference>
<dbReference type="EMBL" id="CM056742">
    <property type="protein sequence ID" value="KAJ8679644.1"/>
    <property type="molecule type" value="Genomic_DNA"/>
</dbReference>
<dbReference type="Proteomes" id="UP001239111">
    <property type="component" value="Chromosome 2"/>
</dbReference>
<name>A0ACC2P7T9_9HYME</name>